<name>K1X243_MARBU</name>
<feature type="compositionally biased region" description="Polar residues" evidence="1">
    <location>
        <begin position="1"/>
        <end position="15"/>
    </location>
</feature>
<sequence>MSKASSRPRTGSGISYETAVDLRIPKSPTPLRRTTNLQPPTSNLQPPTSQPPNLPTSNTQHEGLAQIAGWKIVSFLACPHISNTKEVLHSLHIAPDNTPGPDLRAARQNISFHTTLLVSAVCPLDGANFLVGSMLRLTALLLPVPGPLKQKQ</sequence>
<keyword evidence="3" id="KW-1185">Reference proteome</keyword>
<feature type="compositionally biased region" description="Polar residues" evidence="1">
    <location>
        <begin position="32"/>
        <end position="47"/>
    </location>
</feature>
<dbReference type="InParanoid" id="K1X243"/>
<reference evidence="2 3" key="1">
    <citation type="journal article" date="2012" name="BMC Genomics">
        <title>Sequencing the genome of Marssonina brunnea reveals fungus-poplar co-evolution.</title>
        <authorList>
            <person name="Zhu S."/>
            <person name="Cao Y.-Z."/>
            <person name="Jiang C."/>
            <person name="Tan B.-Y."/>
            <person name="Wang Z."/>
            <person name="Feng S."/>
            <person name="Zhang L."/>
            <person name="Su X.-H."/>
            <person name="Brejova B."/>
            <person name="Vinar T."/>
            <person name="Xu M."/>
            <person name="Wang M.-X."/>
            <person name="Zhang S.-G."/>
            <person name="Huang M.-R."/>
            <person name="Wu R."/>
            <person name="Zhou Y."/>
        </authorList>
    </citation>
    <scope>NUCLEOTIDE SEQUENCE [LARGE SCALE GENOMIC DNA]</scope>
    <source>
        <strain evidence="2 3">MB_m1</strain>
    </source>
</reference>
<feature type="region of interest" description="Disordered" evidence="1">
    <location>
        <begin position="1"/>
        <end position="61"/>
    </location>
</feature>
<dbReference type="EMBL" id="JH921444">
    <property type="protein sequence ID" value="EKD14868.1"/>
    <property type="molecule type" value="Genomic_DNA"/>
</dbReference>
<dbReference type="HOGENOM" id="CLU_1722751_0_0_1"/>
<gene>
    <name evidence="2" type="ORF">MBM_07079</name>
</gene>
<evidence type="ECO:0000256" key="1">
    <source>
        <dbReference type="SAM" id="MobiDB-lite"/>
    </source>
</evidence>
<dbReference type="AlphaFoldDB" id="K1X243"/>
<evidence type="ECO:0000313" key="2">
    <source>
        <dbReference type="EMBL" id="EKD14868.1"/>
    </source>
</evidence>
<dbReference type="KEGG" id="mbe:MBM_07079"/>
<proteinExistence type="predicted"/>
<organism evidence="2 3">
    <name type="scientific">Marssonina brunnea f. sp. multigermtubi (strain MB_m1)</name>
    <name type="common">Marssonina leaf spot fungus</name>
    <dbReference type="NCBI Taxonomy" id="1072389"/>
    <lineage>
        <taxon>Eukaryota</taxon>
        <taxon>Fungi</taxon>
        <taxon>Dikarya</taxon>
        <taxon>Ascomycota</taxon>
        <taxon>Pezizomycotina</taxon>
        <taxon>Leotiomycetes</taxon>
        <taxon>Helotiales</taxon>
        <taxon>Drepanopezizaceae</taxon>
        <taxon>Drepanopeziza</taxon>
    </lineage>
</organism>
<protein>
    <submittedName>
        <fullName evidence="2">Uncharacterized protein</fullName>
    </submittedName>
</protein>
<dbReference type="Proteomes" id="UP000006753">
    <property type="component" value="Unassembled WGS sequence"/>
</dbReference>
<evidence type="ECO:0000313" key="3">
    <source>
        <dbReference type="Proteomes" id="UP000006753"/>
    </source>
</evidence>
<accession>K1X243</accession>
<dbReference type="OrthoDB" id="10460698at2759"/>